<evidence type="ECO:0000313" key="2">
    <source>
        <dbReference type="Proteomes" id="UP001055072"/>
    </source>
</evidence>
<protein>
    <submittedName>
        <fullName evidence="1">Uncharacterized protein</fullName>
    </submittedName>
</protein>
<dbReference type="Proteomes" id="UP001055072">
    <property type="component" value="Unassembled WGS sequence"/>
</dbReference>
<comment type="caution">
    <text evidence="1">The sequence shown here is derived from an EMBL/GenBank/DDBJ whole genome shotgun (WGS) entry which is preliminary data.</text>
</comment>
<name>A0ACB8TZD5_9APHY</name>
<reference evidence="1" key="1">
    <citation type="journal article" date="2021" name="Environ. Microbiol.">
        <title>Gene family expansions and transcriptome signatures uncover fungal adaptations to wood decay.</title>
        <authorList>
            <person name="Hage H."/>
            <person name="Miyauchi S."/>
            <person name="Viragh M."/>
            <person name="Drula E."/>
            <person name="Min B."/>
            <person name="Chaduli D."/>
            <person name="Navarro D."/>
            <person name="Favel A."/>
            <person name="Norest M."/>
            <person name="Lesage-Meessen L."/>
            <person name="Balint B."/>
            <person name="Merenyi Z."/>
            <person name="de Eugenio L."/>
            <person name="Morin E."/>
            <person name="Martinez A.T."/>
            <person name="Baldrian P."/>
            <person name="Stursova M."/>
            <person name="Martinez M.J."/>
            <person name="Novotny C."/>
            <person name="Magnuson J.K."/>
            <person name="Spatafora J.W."/>
            <person name="Maurice S."/>
            <person name="Pangilinan J."/>
            <person name="Andreopoulos W."/>
            <person name="LaButti K."/>
            <person name="Hundley H."/>
            <person name="Na H."/>
            <person name="Kuo A."/>
            <person name="Barry K."/>
            <person name="Lipzen A."/>
            <person name="Henrissat B."/>
            <person name="Riley R."/>
            <person name="Ahrendt S."/>
            <person name="Nagy L.G."/>
            <person name="Grigoriev I.V."/>
            <person name="Martin F."/>
            <person name="Rosso M.N."/>
        </authorList>
    </citation>
    <scope>NUCLEOTIDE SEQUENCE</scope>
    <source>
        <strain evidence="1">CBS 384.51</strain>
    </source>
</reference>
<proteinExistence type="predicted"/>
<keyword evidence="2" id="KW-1185">Reference proteome</keyword>
<dbReference type="EMBL" id="MU274918">
    <property type="protein sequence ID" value="KAI0087381.1"/>
    <property type="molecule type" value="Genomic_DNA"/>
</dbReference>
<gene>
    <name evidence="1" type="ORF">BDY19DRAFT_907556</name>
</gene>
<sequence>MARTDKLASTSIAVDIDEPKTGDVVVLQIDPVESVAHLQDEKATKRMLGIQPKKYIGIVDKVRSTTPGQSWHKCDVRIFPHPHWVTEEDENIDTCYRVTVRLRPMPTSPTSKSGVIDSVPPGFDREVEEPEVEITREDIEAMQCPLSPLEWRRLEEAVDKVNEANDPDLRAPLVLYAPVNAPWAAHVDLESGMGFPEDYLGESDRVVRELDLAINRQTLESLIVLGPRRLCVEMAQARKTHEDQSLGEASEATEEVADDDDWEKLEGALDEWVEDAPRRERPPPKAIVRNGRTLVGRRTVRQPTGEFWMSEDIVSSDSRERQSVHAVCHSTPNEQ</sequence>
<evidence type="ECO:0000313" key="1">
    <source>
        <dbReference type="EMBL" id="KAI0087381.1"/>
    </source>
</evidence>
<organism evidence="1 2">
    <name type="scientific">Irpex rosettiformis</name>
    <dbReference type="NCBI Taxonomy" id="378272"/>
    <lineage>
        <taxon>Eukaryota</taxon>
        <taxon>Fungi</taxon>
        <taxon>Dikarya</taxon>
        <taxon>Basidiomycota</taxon>
        <taxon>Agaricomycotina</taxon>
        <taxon>Agaricomycetes</taxon>
        <taxon>Polyporales</taxon>
        <taxon>Irpicaceae</taxon>
        <taxon>Irpex</taxon>
    </lineage>
</organism>
<accession>A0ACB8TZD5</accession>